<evidence type="ECO:0000256" key="3">
    <source>
        <dbReference type="ARBA" id="ARBA00023125"/>
    </source>
</evidence>
<dbReference type="InterPro" id="IPR005119">
    <property type="entry name" value="LysR_subst-bd"/>
</dbReference>
<sequence length="328" mass="35693">MPKTDDLAAWRAFLAFAKAGTVAQAAAALQIEPSNVSRAIAALERSLGCELVRHSTRPLRLTEAGELAVKRIEPLLRAHASLISDLTSEARALEGNIRLSSAPGFASRRLTGLLQRFRAEQPAITIEIQSGLSENDLQKGLCDIATLTGHPVLPGLVCMSRGRNVYLPVASAGYLKKHGMPLTPDQLRAHTGYVYAGPVRHETKVLVRGDRTEPVVFGQSIRSTDILAIRTALLNDMGVAVDMPLVQIVEDLQAGTLVPILPGWFRPPVECYIATSRAAWHLKRVRVFFEWYGRALQALFASYEAQASAVVGLPPDDGATERTTIFRT</sequence>
<dbReference type="PANTHER" id="PTHR30537:SF3">
    <property type="entry name" value="TRANSCRIPTIONAL REGULATORY PROTEIN"/>
    <property type="match status" value="1"/>
</dbReference>
<dbReference type="GO" id="GO:0003700">
    <property type="term" value="F:DNA-binding transcription factor activity"/>
    <property type="evidence" value="ECO:0007669"/>
    <property type="project" value="InterPro"/>
</dbReference>
<protein>
    <submittedName>
        <fullName evidence="6">LysR family transcriptional regulator</fullName>
    </submittedName>
</protein>
<comment type="similarity">
    <text evidence="1">Belongs to the LysR transcriptional regulatory family.</text>
</comment>
<evidence type="ECO:0000256" key="4">
    <source>
        <dbReference type="ARBA" id="ARBA00023163"/>
    </source>
</evidence>
<keyword evidence="7" id="KW-1185">Reference proteome</keyword>
<dbReference type="Pfam" id="PF00126">
    <property type="entry name" value="HTH_1"/>
    <property type="match status" value="1"/>
</dbReference>
<keyword evidence="2" id="KW-0805">Transcription regulation</keyword>
<dbReference type="AlphaFoldDB" id="A0A2Z6IC74"/>
<dbReference type="RefSeq" id="WP_120176353.1">
    <property type="nucleotide sequence ID" value="NZ_AP018786.1"/>
</dbReference>
<keyword evidence="3" id="KW-0238">DNA-binding</keyword>
<dbReference type="GO" id="GO:0006351">
    <property type="term" value="P:DNA-templated transcription"/>
    <property type="evidence" value="ECO:0007669"/>
    <property type="project" value="TreeGrafter"/>
</dbReference>
<dbReference type="InterPro" id="IPR036388">
    <property type="entry name" value="WH-like_DNA-bd_sf"/>
</dbReference>
<dbReference type="Gene3D" id="3.40.190.290">
    <property type="match status" value="1"/>
</dbReference>
<dbReference type="Gene3D" id="1.10.10.10">
    <property type="entry name" value="Winged helix-like DNA-binding domain superfamily/Winged helix DNA-binding domain"/>
    <property type="match status" value="1"/>
</dbReference>
<gene>
    <name evidence="6" type="ORF">SUTMEG_05590</name>
</gene>
<dbReference type="SUPFAM" id="SSF53850">
    <property type="entry name" value="Periplasmic binding protein-like II"/>
    <property type="match status" value="1"/>
</dbReference>
<dbReference type="OrthoDB" id="8885940at2"/>
<dbReference type="PANTHER" id="PTHR30537">
    <property type="entry name" value="HTH-TYPE TRANSCRIPTIONAL REGULATOR"/>
    <property type="match status" value="1"/>
</dbReference>
<dbReference type="EMBL" id="AP018786">
    <property type="protein sequence ID" value="BBF22668.1"/>
    <property type="molecule type" value="Genomic_DNA"/>
</dbReference>
<organism evidence="6 7">
    <name type="scientific">Sutterella megalosphaeroides</name>
    <dbReference type="NCBI Taxonomy" id="2494234"/>
    <lineage>
        <taxon>Bacteria</taxon>
        <taxon>Pseudomonadati</taxon>
        <taxon>Pseudomonadota</taxon>
        <taxon>Betaproteobacteria</taxon>
        <taxon>Burkholderiales</taxon>
        <taxon>Sutterellaceae</taxon>
        <taxon>Sutterella</taxon>
    </lineage>
</organism>
<evidence type="ECO:0000313" key="7">
    <source>
        <dbReference type="Proteomes" id="UP000271003"/>
    </source>
</evidence>
<proteinExistence type="inferred from homology"/>
<feature type="domain" description="HTH lysR-type" evidence="5">
    <location>
        <begin position="5"/>
        <end position="62"/>
    </location>
</feature>
<dbReference type="KEGG" id="sutt:SUTMEG_05590"/>
<keyword evidence="4" id="KW-0804">Transcription</keyword>
<dbReference type="InterPro" id="IPR058163">
    <property type="entry name" value="LysR-type_TF_proteobact-type"/>
</dbReference>
<evidence type="ECO:0000256" key="1">
    <source>
        <dbReference type="ARBA" id="ARBA00009437"/>
    </source>
</evidence>
<dbReference type="SUPFAM" id="SSF46785">
    <property type="entry name" value="Winged helix' DNA-binding domain"/>
    <property type="match status" value="1"/>
</dbReference>
<dbReference type="Proteomes" id="UP000271003">
    <property type="component" value="Chromosome"/>
</dbReference>
<reference evidence="6 7" key="1">
    <citation type="journal article" date="2018" name="Int. J. Syst. Evol. Microbiol.">
        <title>Mesosutterella multiformis gen. nov., sp. nov., a member of the family Sutterellaceae and Sutterella megalosphaeroides sp. nov., isolated from human faeces.</title>
        <authorList>
            <person name="Sakamoto M."/>
            <person name="Ikeyama N."/>
            <person name="Kunihiro T."/>
            <person name="Iino T."/>
            <person name="Yuki M."/>
            <person name="Ohkuma M."/>
        </authorList>
    </citation>
    <scope>NUCLEOTIDE SEQUENCE [LARGE SCALE GENOMIC DNA]</scope>
    <source>
        <strain evidence="6 7">6FBBBH3</strain>
    </source>
</reference>
<dbReference type="InterPro" id="IPR000847">
    <property type="entry name" value="LysR_HTH_N"/>
</dbReference>
<dbReference type="Pfam" id="PF03466">
    <property type="entry name" value="LysR_substrate"/>
    <property type="match status" value="1"/>
</dbReference>
<dbReference type="PROSITE" id="PS50931">
    <property type="entry name" value="HTH_LYSR"/>
    <property type="match status" value="1"/>
</dbReference>
<dbReference type="GO" id="GO:0043565">
    <property type="term" value="F:sequence-specific DNA binding"/>
    <property type="evidence" value="ECO:0007669"/>
    <property type="project" value="TreeGrafter"/>
</dbReference>
<evidence type="ECO:0000256" key="2">
    <source>
        <dbReference type="ARBA" id="ARBA00023015"/>
    </source>
</evidence>
<evidence type="ECO:0000259" key="5">
    <source>
        <dbReference type="PROSITE" id="PS50931"/>
    </source>
</evidence>
<dbReference type="InterPro" id="IPR036390">
    <property type="entry name" value="WH_DNA-bd_sf"/>
</dbReference>
<accession>A0A2Z6IC74</accession>
<name>A0A2Z6IC74_9BURK</name>
<evidence type="ECO:0000313" key="6">
    <source>
        <dbReference type="EMBL" id="BBF22668.1"/>
    </source>
</evidence>